<reference evidence="2" key="1">
    <citation type="journal article" date="2019" name="Int. J. Syst. Evol. Microbiol.">
        <title>The Global Catalogue of Microorganisms (GCM) 10K type strain sequencing project: providing services to taxonomists for standard genome sequencing and annotation.</title>
        <authorList>
            <consortium name="The Broad Institute Genomics Platform"/>
            <consortium name="The Broad Institute Genome Sequencing Center for Infectious Disease"/>
            <person name="Wu L."/>
            <person name="Ma J."/>
        </authorList>
    </citation>
    <scope>NUCLEOTIDE SEQUENCE [LARGE SCALE GENOMIC DNA]</scope>
    <source>
        <strain evidence="2">JCM 17841</strain>
    </source>
</reference>
<proteinExistence type="predicted"/>
<gene>
    <name evidence="1" type="ORF">GCM10023172_01210</name>
</gene>
<evidence type="ECO:0008006" key="3">
    <source>
        <dbReference type="Google" id="ProtNLM"/>
    </source>
</evidence>
<accession>A0ABP8PUM2</accession>
<sequence length="82" mass="8848">MARALGTLVSRVVFVGGSTAGLTTTVPKAPESRFTNDVDCLIEVVPRIAYYALEEELRALGFVNDQTAKSSAAGGWAAWWWT</sequence>
<name>A0ABP8PUM2_9BACT</name>
<dbReference type="Proteomes" id="UP001501243">
    <property type="component" value="Unassembled WGS sequence"/>
</dbReference>
<keyword evidence="2" id="KW-1185">Reference proteome</keyword>
<organism evidence="1 2">
    <name type="scientific">Hymenobacter ginsengisoli</name>
    <dbReference type="NCBI Taxonomy" id="1051626"/>
    <lineage>
        <taxon>Bacteria</taxon>
        <taxon>Pseudomonadati</taxon>
        <taxon>Bacteroidota</taxon>
        <taxon>Cytophagia</taxon>
        <taxon>Cytophagales</taxon>
        <taxon>Hymenobacteraceae</taxon>
        <taxon>Hymenobacter</taxon>
    </lineage>
</organism>
<comment type="caution">
    <text evidence="1">The sequence shown here is derived from an EMBL/GenBank/DDBJ whole genome shotgun (WGS) entry which is preliminary data.</text>
</comment>
<protein>
    <recommendedName>
        <fullName evidence="3">Nucleotidyltransferase</fullName>
    </recommendedName>
</protein>
<evidence type="ECO:0000313" key="1">
    <source>
        <dbReference type="EMBL" id="GAA4493102.1"/>
    </source>
</evidence>
<evidence type="ECO:0000313" key="2">
    <source>
        <dbReference type="Proteomes" id="UP001501243"/>
    </source>
</evidence>
<dbReference type="EMBL" id="BAABGQ010000002">
    <property type="protein sequence ID" value="GAA4493102.1"/>
    <property type="molecule type" value="Genomic_DNA"/>
</dbReference>
<dbReference type="RefSeq" id="WP_208133350.1">
    <property type="nucleotide sequence ID" value="NZ_BAABGQ010000002.1"/>
</dbReference>